<accession>A0A379QU72</accession>
<gene>
    <name evidence="1" type="ORF">NCTC10252_04276</name>
</gene>
<proteinExistence type="predicted"/>
<dbReference type="EMBL" id="UGWP01000004">
    <property type="protein sequence ID" value="SUF58930.1"/>
    <property type="molecule type" value="Genomic_DNA"/>
</dbReference>
<dbReference type="Proteomes" id="UP000254597">
    <property type="component" value="Unassembled WGS sequence"/>
</dbReference>
<organism evidence="1 2">
    <name type="scientific">Salmonella enterica</name>
    <name type="common">Salmonella choleraesuis</name>
    <dbReference type="NCBI Taxonomy" id="28901"/>
    <lineage>
        <taxon>Bacteria</taxon>
        <taxon>Pseudomonadati</taxon>
        <taxon>Pseudomonadota</taxon>
        <taxon>Gammaproteobacteria</taxon>
        <taxon>Enterobacterales</taxon>
        <taxon>Enterobacteriaceae</taxon>
        <taxon>Salmonella</taxon>
    </lineage>
</organism>
<evidence type="ECO:0000313" key="2">
    <source>
        <dbReference type="Proteomes" id="UP000254597"/>
    </source>
</evidence>
<sequence>MKYIMLFLMVIMLNACESAQNFKRPELSQQNCDACNIDDADSSIFDD</sequence>
<reference evidence="1 2" key="1">
    <citation type="submission" date="2018-06" db="EMBL/GenBank/DDBJ databases">
        <authorList>
            <consortium name="Pathogen Informatics"/>
            <person name="Doyle S."/>
        </authorList>
    </citation>
    <scope>NUCLEOTIDE SEQUENCE [LARGE SCALE GENOMIC DNA]</scope>
    <source>
        <strain evidence="1 2">NCTC10252</strain>
    </source>
</reference>
<name>A0A379QU72_SALER</name>
<evidence type="ECO:0000313" key="1">
    <source>
        <dbReference type="EMBL" id="SUF58930.1"/>
    </source>
</evidence>
<protein>
    <recommendedName>
        <fullName evidence="3">Lipoprotein</fullName>
    </recommendedName>
</protein>
<evidence type="ECO:0008006" key="3">
    <source>
        <dbReference type="Google" id="ProtNLM"/>
    </source>
</evidence>
<dbReference type="AlphaFoldDB" id="A0A379QU72"/>